<dbReference type="Gene3D" id="1.10.760.10">
    <property type="entry name" value="Cytochrome c-like domain"/>
    <property type="match status" value="1"/>
</dbReference>
<evidence type="ECO:0000313" key="2">
    <source>
        <dbReference type="EMBL" id="MDN0077561.1"/>
    </source>
</evidence>
<dbReference type="Proteomes" id="UP001168540">
    <property type="component" value="Unassembled WGS sequence"/>
</dbReference>
<protein>
    <recommendedName>
        <fullName evidence="4">Cytochrome C</fullName>
    </recommendedName>
</protein>
<accession>A0ABT7XUV0</accession>
<dbReference type="EMBL" id="JAUEDK010000074">
    <property type="protein sequence ID" value="MDN0077561.1"/>
    <property type="molecule type" value="Genomic_DNA"/>
</dbReference>
<evidence type="ECO:0000256" key="1">
    <source>
        <dbReference type="SAM" id="SignalP"/>
    </source>
</evidence>
<dbReference type="SUPFAM" id="SSF46626">
    <property type="entry name" value="Cytochrome c"/>
    <property type="match status" value="1"/>
</dbReference>
<keyword evidence="1" id="KW-0732">Signal</keyword>
<proteinExistence type="predicted"/>
<dbReference type="RefSeq" id="WP_289832192.1">
    <property type="nucleotide sequence ID" value="NZ_JAUEDK010000074.1"/>
</dbReference>
<dbReference type="PROSITE" id="PS51257">
    <property type="entry name" value="PROKAR_LIPOPROTEIN"/>
    <property type="match status" value="1"/>
</dbReference>
<name>A0ABT7XUV0_9NEIS</name>
<feature type="chain" id="PRO_5047531839" description="Cytochrome C" evidence="1">
    <location>
        <begin position="26"/>
        <end position="170"/>
    </location>
</feature>
<sequence length="170" mass="18920">MKTRSRFGSTTALALLLVFSCDAMAADKPPLNAQAAAARAVERGRYLVSIAGCNDCHTPGYAMTGGKIPEKQWLVGDKLGWRGPWGTTYPTNLRLRMKNLSEDEWVKVAHTAQFRPPMPWFALHAMTESDLRAIYQFVRYLGDDGEPAPAYVPPDQEPRLPYVLFPAPPQ</sequence>
<evidence type="ECO:0000313" key="3">
    <source>
        <dbReference type="Proteomes" id="UP001168540"/>
    </source>
</evidence>
<comment type="caution">
    <text evidence="2">The sequence shown here is derived from an EMBL/GenBank/DDBJ whole genome shotgun (WGS) entry which is preliminary data.</text>
</comment>
<reference evidence="2" key="1">
    <citation type="submission" date="2023-06" db="EMBL/GenBank/DDBJ databases">
        <authorList>
            <person name="Zhang S."/>
        </authorList>
    </citation>
    <scope>NUCLEOTIDE SEQUENCE</scope>
    <source>
        <strain evidence="2">SG2303</strain>
    </source>
</reference>
<dbReference type="InterPro" id="IPR036909">
    <property type="entry name" value="Cyt_c-like_dom_sf"/>
</dbReference>
<organism evidence="2 3">
    <name type="scientific">Crenobacter oryzisoli</name>
    <dbReference type="NCBI Taxonomy" id="3056844"/>
    <lineage>
        <taxon>Bacteria</taxon>
        <taxon>Pseudomonadati</taxon>
        <taxon>Pseudomonadota</taxon>
        <taxon>Betaproteobacteria</taxon>
        <taxon>Neisseriales</taxon>
        <taxon>Neisseriaceae</taxon>
        <taxon>Crenobacter</taxon>
    </lineage>
</organism>
<feature type="signal peptide" evidence="1">
    <location>
        <begin position="1"/>
        <end position="25"/>
    </location>
</feature>
<evidence type="ECO:0008006" key="4">
    <source>
        <dbReference type="Google" id="ProtNLM"/>
    </source>
</evidence>
<keyword evidence="3" id="KW-1185">Reference proteome</keyword>
<gene>
    <name evidence="2" type="ORF">QU481_22325</name>
</gene>